<keyword evidence="1" id="KW-0547">Nucleotide-binding</keyword>
<dbReference type="InterPro" id="IPR051055">
    <property type="entry name" value="PIF1_helicase"/>
</dbReference>
<organism evidence="3 4">
    <name type="scientific">Brachionus calyciflorus</name>
    <dbReference type="NCBI Taxonomy" id="104777"/>
    <lineage>
        <taxon>Eukaryota</taxon>
        <taxon>Metazoa</taxon>
        <taxon>Spiralia</taxon>
        <taxon>Gnathifera</taxon>
        <taxon>Rotifera</taxon>
        <taxon>Eurotatoria</taxon>
        <taxon>Monogononta</taxon>
        <taxon>Pseudotrocha</taxon>
        <taxon>Ploima</taxon>
        <taxon>Brachionidae</taxon>
        <taxon>Brachionus</taxon>
    </lineage>
</organism>
<dbReference type="GO" id="GO:0043139">
    <property type="term" value="F:5'-3' DNA helicase activity"/>
    <property type="evidence" value="ECO:0007669"/>
    <property type="project" value="UniProtKB-EC"/>
</dbReference>
<name>A0A813M7W6_9BILA</name>
<dbReference type="SUPFAM" id="SSF54001">
    <property type="entry name" value="Cysteine proteinases"/>
    <property type="match status" value="1"/>
</dbReference>
<comment type="similarity">
    <text evidence="1">Belongs to the helicase family.</text>
</comment>
<dbReference type="InterPro" id="IPR003323">
    <property type="entry name" value="OTU_dom"/>
</dbReference>
<proteinExistence type="inferred from homology"/>
<dbReference type="Proteomes" id="UP000663879">
    <property type="component" value="Unassembled WGS sequence"/>
</dbReference>
<keyword evidence="1" id="KW-0378">Hydrolase</keyword>
<dbReference type="Pfam" id="PF14214">
    <property type="entry name" value="Helitron_like_N"/>
    <property type="match status" value="1"/>
</dbReference>
<dbReference type="Gene3D" id="3.40.50.300">
    <property type="entry name" value="P-loop containing nucleotide triphosphate hydrolases"/>
    <property type="match status" value="1"/>
</dbReference>
<comment type="catalytic activity">
    <reaction evidence="1">
        <text>ATP + H2O = ADP + phosphate + H(+)</text>
        <dbReference type="Rhea" id="RHEA:13065"/>
        <dbReference type="ChEBI" id="CHEBI:15377"/>
        <dbReference type="ChEBI" id="CHEBI:15378"/>
        <dbReference type="ChEBI" id="CHEBI:30616"/>
        <dbReference type="ChEBI" id="CHEBI:43474"/>
        <dbReference type="ChEBI" id="CHEBI:456216"/>
        <dbReference type="EC" id="5.6.2.3"/>
    </reaction>
</comment>
<evidence type="ECO:0000313" key="4">
    <source>
        <dbReference type="Proteomes" id="UP000663879"/>
    </source>
</evidence>
<evidence type="ECO:0000313" key="3">
    <source>
        <dbReference type="EMBL" id="CAF0715439.1"/>
    </source>
</evidence>
<reference evidence="3" key="1">
    <citation type="submission" date="2021-02" db="EMBL/GenBank/DDBJ databases">
        <authorList>
            <person name="Nowell W R."/>
        </authorList>
    </citation>
    <scope>NUCLEOTIDE SEQUENCE</scope>
    <source>
        <strain evidence="3">Ploen Becks lab</strain>
    </source>
</reference>
<comment type="cofactor">
    <cofactor evidence="1">
        <name>Mg(2+)</name>
        <dbReference type="ChEBI" id="CHEBI:18420"/>
    </cofactor>
</comment>
<protein>
    <recommendedName>
        <fullName evidence="1">ATP-dependent DNA helicase</fullName>
        <ecNumber evidence="1">5.6.2.3</ecNumber>
    </recommendedName>
</protein>
<evidence type="ECO:0000259" key="2">
    <source>
        <dbReference type="PROSITE" id="PS50802"/>
    </source>
</evidence>
<dbReference type="GO" id="GO:0000723">
    <property type="term" value="P:telomere maintenance"/>
    <property type="evidence" value="ECO:0007669"/>
    <property type="project" value="InterPro"/>
</dbReference>
<dbReference type="InterPro" id="IPR025476">
    <property type="entry name" value="Helitron_helicase-like"/>
</dbReference>
<evidence type="ECO:0000256" key="1">
    <source>
        <dbReference type="RuleBase" id="RU363044"/>
    </source>
</evidence>
<keyword evidence="1" id="KW-0233">DNA recombination</keyword>
<dbReference type="PANTHER" id="PTHR47642:SF6">
    <property type="entry name" value="ATP-DEPENDENT DNA HELICASE"/>
    <property type="match status" value="1"/>
</dbReference>
<dbReference type="EMBL" id="CAJNOC010000105">
    <property type="protein sequence ID" value="CAF0715439.1"/>
    <property type="molecule type" value="Genomic_DNA"/>
</dbReference>
<dbReference type="PROSITE" id="PS50802">
    <property type="entry name" value="OTU"/>
    <property type="match status" value="1"/>
</dbReference>
<keyword evidence="1" id="KW-0067">ATP-binding</keyword>
<dbReference type="CDD" id="cd18809">
    <property type="entry name" value="SF1_C_RecD"/>
    <property type="match status" value="1"/>
</dbReference>
<keyword evidence="1" id="KW-0234">DNA repair</keyword>
<dbReference type="PANTHER" id="PTHR47642">
    <property type="entry name" value="ATP-DEPENDENT DNA HELICASE"/>
    <property type="match status" value="1"/>
</dbReference>
<dbReference type="GO" id="GO:0016787">
    <property type="term" value="F:hydrolase activity"/>
    <property type="evidence" value="ECO:0007669"/>
    <property type="project" value="UniProtKB-KW"/>
</dbReference>
<dbReference type="GO" id="GO:0005524">
    <property type="term" value="F:ATP binding"/>
    <property type="evidence" value="ECO:0007669"/>
    <property type="project" value="UniProtKB-KW"/>
</dbReference>
<dbReference type="InterPro" id="IPR010285">
    <property type="entry name" value="DNA_helicase_pif1-like_DEAD"/>
</dbReference>
<dbReference type="OrthoDB" id="10046327at2759"/>
<accession>A0A813M7W6</accession>
<dbReference type="EC" id="5.6.2.3" evidence="1"/>
<gene>
    <name evidence="3" type="ORF">OXX778_LOCUS1583</name>
</gene>
<keyword evidence="4" id="KW-1185">Reference proteome</keyword>
<dbReference type="InterPro" id="IPR038765">
    <property type="entry name" value="Papain-like_cys_pep_sf"/>
</dbReference>
<dbReference type="Gene3D" id="3.90.70.80">
    <property type="match status" value="1"/>
</dbReference>
<dbReference type="Pfam" id="PF05970">
    <property type="entry name" value="PIF1"/>
    <property type="match status" value="1"/>
</dbReference>
<comment type="caution">
    <text evidence="3">The sequence shown here is derived from an EMBL/GenBank/DDBJ whole genome shotgun (WGS) entry which is preliminary data.</text>
</comment>
<feature type="domain" description="OTU" evidence="2">
    <location>
        <begin position="1338"/>
        <end position="1513"/>
    </location>
</feature>
<dbReference type="GO" id="GO:0006310">
    <property type="term" value="P:DNA recombination"/>
    <property type="evidence" value="ECO:0007669"/>
    <property type="project" value="UniProtKB-KW"/>
</dbReference>
<dbReference type="SUPFAM" id="SSF52540">
    <property type="entry name" value="P-loop containing nucleoside triphosphate hydrolases"/>
    <property type="match status" value="2"/>
</dbReference>
<keyword evidence="1" id="KW-0227">DNA damage</keyword>
<dbReference type="Pfam" id="PF02338">
    <property type="entry name" value="OTU"/>
    <property type="match status" value="1"/>
</dbReference>
<dbReference type="InterPro" id="IPR027417">
    <property type="entry name" value="P-loop_NTPase"/>
</dbReference>
<sequence>MIESVFKNLNIFKKKLAKLTTIFSCNYCCKIVYGDNVQWRTLEEGQKESWLKNNFSGHLSIKKEKYAFCFSCSQNLRKNKIVNTFNNFCEVPEEIKQLKNYYQINQLALCTLYCRTFQPCNYSYWHFRGKMNLVHKNEEQLKGTFGIILENSNELSKNNDGNNKLRPSDIKEALKWLKKNNAFYGEFTAHCERLDGFFKEKTVISNSGFPHTNGSFFNQNCTQDSGLLINLDERKCQQFVEKIETVVGCNYQIMENNKIEKKPIMSNDCTIEPKLFPHLFPDGKGYYDKQLSTLTLAQYFRNRLLNIDSRWRDDRFYIFYAYDRLIPETKNVKDLTSNNYQDYFEYGNCVPKSITGSKSYWKSKYYDLIAIINKKGIFGQIEDYWSRIECQNRGSLHLHMVLWTKEKRKDLIRAEIPKENDNYSTQLRQLVKKYQIQNCVPRRCFKNKNRVFKKCKYGFPFELCEKDQLSTDQSKYIYKRHSKDDLLVVPFNPDLLILWDGHVNIQFVTKRGIEQYLVKYISKMEPSFNASIKTSEKKPKSEVENYFHCRIVSTVEASALIMGHHLVQSTVKVMFLGTFLPGTGFKFLKSKKELIEMDLEDNDIFKDSYFDHYINRPDNEVFDQITIFDYLQKYEIFTKNSNRQVPKSRNDMTFIDKVGNKVVKRNKEIVVRTTFYDKSDGEIFYYQILIKAVGFRNYEQLLSNNNMTKTYKEECILRDLLELNSCDEDLLVDEKKSLDLEQLDLKSEVLRYIQDQSEINQRNISLVFDDIELDEDINMDDNCVFGENLNEPHLIDIEGGSLLKIDNGISKNMEELKKKYDSLSPCQKRVADYVEKQSSDNFLVFISGPAGTGKSFILKYLSDFLYLNGLVVAKLATTGFSASQIQGETVHGFFKIDGKLDIKLEVDSNNWNTIKNTDVIIIDEVSMMSDLMLDRLNEILSSLDKTPSKIPFGGKRKLTEDDLAFIQKRICNTGHVEDECQKLSNSVNLCSLHVLRKEAIKNYNMEKLEAKISPKVIHSVDVDSIGAPLSEFFSKKIDSNSGSLERILELFPNNPIMLNKNIDVKDGIVNGLTGTFVDCSDRVLLIRTDSNRLIPIPKMRQRIKVNKNGHFVFRFQFPVVNASALTIHKVQGTTLDKCHVSIDNTLFAPGQAYVALSRIKNSKNLHLKRFVKEAITVNEEVICLMDYIKKNGSMKHFHYEKVENNETLLIDQKVLQNSKIFNSSLNHKEVPDNNIPQALKVLEEEKLKIFFSENKINFEGIKNHFIKRKELASNNFSIENFQSHRVKEKLNSYLDSYVHYVKSVEERLSMLKKTFFHSSFKIDNSVMTKLHPEFKKEYLPVYTSGDGNCIYNMISIALFGSIENATFLRYLTLCCLLKYEENYKEIIKKNYLSSSTFSEAQLKEYVNIKYAKLLYDARQNGIWGNEYHLSALSTVLKTNIYIYSAMRGNEDIVTSHDLLNRFNYRNSNMCHSIIYTPINPIQVDNYICGFYDTKTSTKNDNSIYGHYTALIPTKLNSLEFRPIFKFLE</sequence>
<keyword evidence="1" id="KW-0347">Helicase</keyword>
<dbReference type="GO" id="GO:0006281">
    <property type="term" value="P:DNA repair"/>
    <property type="evidence" value="ECO:0007669"/>
    <property type="project" value="UniProtKB-KW"/>
</dbReference>